<protein>
    <recommendedName>
        <fullName evidence="1">Ribosome maturation factor RimP</fullName>
    </recommendedName>
</protein>
<dbReference type="GO" id="GO:0006412">
    <property type="term" value="P:translation"/>
    <property type="evidence" value="ECO:0007669"/>
    <property type="project" value="TreeGrafter"/>
</dbReference>
<keyword evidence="1" id="KW-0690">Ribosome biogenesis</keyword>
<comment type="similarity">
    <text evidence="1">Belongs to the RimP family.</text>
</comment>
<dbReference type="InterPro" id="IPR035956">
    <property type="entry name" value="RimP_N_sf"/>
</dbReference>
<dbReference type="Pfam" id="PF02576">
    <property type="entry name" value="RimP_N"/>
    <property type="match status" value="1"/>
</dbReference>
<proteinExistence type="inferred from homology"/>
<comment type="function">
    <text evidence="1">Required for maturation of 30S ribosomal subunits.</text>
</comment>
<dbReference type="EMBL" id="CP046884">
    <property type="protein sequence ID" value="QNQ90443.1"/>
    <property type="molecule type" value="Genomic_DNA"/>
</dbReference>
<dbReference type="GO" id="GO:0005829">
    <property type="term" value="C:cytosol"/>
    <property type="evidence" value="ECO:0007669"/>
    <property type="project" value="TreeGrafter"/>
</dbReference>
<dbReference type="AlphaFoldDB" id="A0A7H0SPG8"/>
<name>A0A7H0SPG8_9CORY</name>
<evidence type="ECO:0000313" key="3">
    <source>
        <dbReference type="Proteomes" id="UP000516320"/>
    </source>
</evidence>
<keyword evidence="1" id="KW-0963">Cytoplasm</keyword>
<dbReference type="PANTHER" id="PTHR33867">
    <property type="entry name" value="RIBOSOME MATURATION FACTOR RIMP"/>
    <property type="match status" value="1"/>
</dbReference>
<dbReference type="NCBIfam" id="NF000930">
    <property type="entry name" value="PRK00092.2-2"/>
    <property type="match status" value="1"/>
</dbReference>
<reference evidence="2 3" key="1">
    <citation type="submission" date="2019-12" db="EMBL/GenBank/DDBJ databases">
        <title>Corynebacterium sp. nov., isolated from feces of the Anser Albifrons in China.</title>
        <authorList>
            <person name="Liu Q."/>
        </authorList>
    </citation>
    <scope>NUCLEOTIDE SEQUENCE [LARGE SCALE GENOMIC DNA]</scope>
    <source>
        <strain evidence="2 3">4H37-19</strain>
    </source>
</reference>
<dbReference type="SUPFAM" id="SSF75420">
    <property type="entry name" value="YhbC-like, N-terminal domain"/>
    <property type="match status" value="1"/>
</dbReference>
<sequence length="179" mass="20009">MAFPTQSEIMAFVTPIASPYDMDVEDVRVQKAGKKSLVRIAVAADSAPGLDDLEQLSREISQQLDAAEEAGTFHFGPGYTLEVTTPGVDFPLTLPRHWRRNRFRAVQLTEDGERSQWRIGAVKDESVVLVSREKKPHVRIFELAPNVAAMVEIEFAQPPQAERDLCALSFEEAEERQGN</sequence>
<comment type="subcellular location">
    <subcellularLocation>
        <location evidence="1">Cytoplasm</location>
    </subcellularLocation>
</comment>
<evidence type="ECO:0000313" key="2">
    <source>
        <dbReference type="EMBL" id="QNQ90443.1"/>
    </source>
</evidence>
<dbReference type="RefSeq" id="WP_187973758.1">
    <property type="nucleotide sequence ID" value="NZ_CP046884.1"/>
</dbReference>
<dbReference type="Proteomes" id="UP000516320">
    <property type="component" value="Chromosome"/>
</dbReference>
<dbReference type="InterPro" id="IPR028989">
    <property type="entry name" value="RimP_N"/>
</dbReference>
<accession>A0A7H0SPG8</accession>
<dbReference type="InterPro" id="IPR003728">
    <property type="entry name" value="Ribosome_maturation_RimP"/>
</dbReference>
<keyword evidence="3" id="KW-1185">Reference proteome</keyword>
<dbReference type="GO" id="GO:0000028">
    <property type="term" value="P:ribosomal small subunit assembly"/>
    <property type="evidence" value="ECO:0007669"/>
    <property type="project" value="TreeGrafter"/>
</dbReference>
<dbReference type="HAMAP" id="MF_01077">
    <property type="entry name" value="RimP"/>
    <property type="match status" value="1"/>
</dbReference>
<evidence type="ECO:0000256" key="1">
    <source>
        <dbReference type="HAMAP-Rule" id="MF_01077"/>
    </source>
</evidence>
<dbReference type="KEGG" id="cpoy:GP475_07190"/>
<organism evidence="2 3">
    <name type="scientific">Corynebacterium poyangense</name>
    <dbReference type="NCBI Taxonomy" id="2684405"/>
    <lineage>
        <taxon>Bacteria</taxon>
        <taxon>Bacillati</taxon>
        <taxon>Actinomycetota</taxon>
        <taxon>Actinomycetes</taxon>
        <taxon>Mycobacteriales</taxon>
        <taxon>Corynebacteriaceae</taxon>
        <taxon>Corynebacterium</taxon>
    </lineage>
</organism>
<gene>
    <name evidence="1 2" type="primary">rimP</name>
    <name evidence="2" type="ORF">GP475_07190</name>
</gene>
<dbReference type="Gene3D" id="3.30.300.70">
    <property type="entry name" value="RimP-like superfamily, N-terminal"/>
    <property type="match status" value="1"/>
</dbReference>
<dbReference type="PANTHER" id="PTHR33867:SF1">
    <property type="entry name" value="RIBOSOME MATURATION FACTOR RIMP"/>
    <property type="match status" value="1"/>
</dbReference>